<comment type="caution">
    <text evidence="9">The sequence shown here is derived from an EMBL/GenBank/DDBJ whole genome shotgun (WGS) entry which is preliminary data.</text>
</comment>
<keyword evidence="5 6" id="KW-0819">tRNA processing</keyword>
<evidence type="ECO:0000313" key="9">
    <source>
        <dbReference type="EMBL" id="NNU26534.1"/>
    </source>
</evidence>
<dbReference type="HAMAP" id="MF_01885">
    <property type="entry name" value="tRNA_methyltr_TrmL"/>
    <property type="match status" value="1"/>
</dbReference>
<dbReference type="GO" id="GO:0042802">
    <property type="term" value="F:identical protein binding"/>
    <property type="evidence" value="ECO:0007669"/>
    <property type="project" value="UniProtKB-ARBA"/>
</dbReference>
<evidence type="ECO:0000313" key="10">
    <source>
        <dbReference type="Proteomes" id="UP000557204"/>
    </source>
</evidence>
<organism evidence="9 10">
    <name type="scientific">Isoptericola sediminis</name>
    <dbReference type="NCBI Taxonomy" id="2733572"/>
    <lineage>
        <taxon>Bacteria</taxon>
        <taxon>Bacillati</taxon>
        <taxon>Actinomycetota</taxon>
        <taxon>Actinomycetes</taxon>
        <taxon>Micrococcales</taxon>
        <taxon>Promicromonosporaceae</taxon>
        <taxon>Isoptericola</taxon>
    </lineage>
</organism>
<dbReference type="PANTHER" id="PTHR42971">
    <property type="entry name" value="TRNA (CYTIDINE(34)-2'-O)-METHYLTRANSFERASE"/>
    <property type="match status" value="1"/>
</dbReference>
<reference evidence="9 10" key="1">
    <citation type="submission" date="2020-05" db="EMBL/GenBank/DDBJ databases">
        <title>Genome sequence of Isoptericola sp. JC619 isolated from Chilika lagoon, India.</title>
        <authorList>
            <person name="Kumar D."/>
            <person name="Appam K."/>
            <person name="Gandham S."/>
            <person name="Uppada J."/>
            <person name="Sasikala C."/>
            <person name="Venkata Ramana C."/>
        </authorList>
    </citation>
    <scope>NUCLEOTIDE SEQUENCE [LARGE SCALE GENOMIC DNA]</scope>
    <source>
        <strain evidence="9 10">JC619</strain>
    </source>
</reference>
<dbReference type="PANTHER" id="PTHR42971:SF1">
    <property type="entry name" value="TRNA (CYTIDINE(34)-2'-O)-METHYLTRANSFERASE"/>
    <property type="match status" value="1"/>
</dbReference>
<comment type="caution">
    <text evidence="6">Lacks conserved residue(s) required for the propagation of feature annotation.</text>
</comment>
<dbReference type="InterPro" id="IPR029026">
    <property type="entry name" value="tRNA_m1G_MTases_N"/>
</dbReference>
<comment type="catalytic activity">
    <reaction evidence="6">
        <text>cytidine(34) in tRNA + S-adenosyl-L-methionine = 2'-O-methylcytidine(34) in tRNA + S-adenosyl-L-homocysteine + H(+)</text>
        <dbReference type="Rhea" id="RHEA:43084"/>
        <dbReference type="Rhea" id="RHEA-COMP:10331"/>
        <dbReference type="Rhea" id="RHEA-COMP:10332"/>
        <dbReference type="ChEBI" id="CHEBI:15378"/>
        <dbReference type="ChEBI" id="CHEBI:57856"/>
        <dbReference type="ChEBI" id="CHEBI:59789"/>
        <dbReference type="ChEBI" id="CHEBI:74495"/>
        <dbReference type="ChEBI" id="CHEBI:82748"/>
        <dbReference type="EC" id="2.1.1.207"/>
    </reaction>
</comment>
<accession>A0A849JVB0</accession>
<comment type="function">
    <text evidence="6">Could methylate the ribose at the nucleotide 34 wobble position in tRNA.</text>
</comment>
<dbReference type="InterPro" id="IPR016914">
    <property type="entry name" value="TrmL"/>
</dbReference>
<keyword evidence="10" id="KW-1185">Reference proteome</keyword>
<sequence>MGGPAAHGGRIIVVPAPDQPPFAHVVYFEPRIPGNTGSAIRLAAVTGARLHLVEPLGFDLSEAKLKRAGLDYHDLAVMEVHPSLDAVLGALPDARVFAFSTRGTTAYTDVAYETGDVLLFGPEPTGLPEEVLAHPRVTDQLKIPMLPGRRSLNLTNSASIAVYEAWRQRGFDGA</sequence>
<dbReference type="GO" id="GO:0008757">
    <property type="term" value="F:S-adenosylmethionine-dependent methyltransferase activity"/>
    <property type="evidence" value="ECO:0007669"/>
    <property type="project" value="UniProtKB-UniRule"/>
</dbReference>
<dbReference type="Gene3D" id="3.40.1280.10">
    <property type="match status" value="1"/>
</dbReference>
<gene>
    <name evidence="9" type="ORF">HLI28_03120</name>
</gene>
<dbReference type="GO" id="GO:0002130">
    <property type="term" value="P:wobble position ribose methylation"/>
    <property type="evidence" value="ECO:0007669"/>
    <property type="project" value="TreeGrafter"/>
</dbReference>
<keyword evidence="3 6" id="KW-0808">Transferase</keyword>
<dbReference type="GO" id="GO:0008175">
    <property type="term" value="F:tRNA methyltransferase activity"/>
    <property type="evidence" value="ECO:0007669"/>
    <property type="project" value="UniProtKB-UniRule"/>
</dbReference>
<dbReference type="EMBL" id="JABFAJ010000005">
    <property type="protein sequence ID" value="NNU26534.1"/>
    <property type="molecule type" value="Genomic_DNA"/>
</dbReference>
<dbReference type="EC" id="2.1.1.207" evidence="6"/>
<name>A0A849JVB0_9MICO</name>
<feature type="domain" description="tRNA/rRNA methyltransferase SpoU type" evidence="8">
    <location>
        <begin position="24"/>
        <end position="163"/>
    </location>
</feature>
<evidence type="ECO:0000259" key="8">
    <source>
        <dbReference type="Pfam" id="PF00588"/>
    </source>
</evidence>
<evidence type="ECO:0000256" key="5">
    <source>
        <dbReference type="ARBA" id="ARBA00022694"/>
    </source>
</evidence>
<evidence type="ECO:0000256" key="3">
    <source>
        <dbReference type="ARBA" id="ARBA00022679"/>
    </source>
</evidence>
<feature type="binding site" evidence="6 7">
    <location>
        <position position="143"/>
    </location>
    <ligand>
        <name>S-adenosyl-L-methionine</name>
        <dbReference type="ChEBI" id="CHEBI:59789"/>
    </ligand>
</feature>
<evidence type="ECO:0000256" key="1">
    <source>
        <dbReference type="ARBA" id="ARBA00022490"/>
    </source>
</evidence>
<evidence type="ECO:0000256" key="2">
    <source>
        <dbReference type="ARBA" id="ARBA00022603"/>
    </source>
</evidence>
<dbReference type="AlphaFoldDB" id="A0A849JVB0"/>
<protein>
    <recommendedName>
        <fullName evidence="6">Putative tRNA (cytidine(34)-2'-O)-methyltransferase</fullName>
        <ecNumber evidence="6">2.1.1.207</ecNumber>
    </recommendedName>
    <alternativeName>
        <fullName evidence="6">tRNA (cytidine/uridine-2'-O-)-methyltransferase</fullName>
    </alternativeName>
</protein>
<proteinExistence type="inferred from homology"/>
<keyword evidence="2 6" id="KW-0489">Methyltransferase</keyword>
<feature type="binding site" evidence="6 7">
    <location>
        <position position="151"/>
    </location>
    <ligand>
        <name>S-adenosyl-L-methionine</name>
        <dbReference type="ChEBI" id="CHEBI:59789"/>
    </ligand>
</feature>
<evidence type="ECO:0000256" key="6">
    <source>
        <dbReference type="HAMAP-Rule" id="MF_01885"/>
    </source>
</evidence>
<dbReference type="FunFam" id="3.40.1280.10:FF:000002">
    <property type="entry name" value="Peptidylprolyl isomerase"/>
    <property type="match status" value="1"/>
</dbReference>
<feature type="binding site" evidence="6 7">
    <location>
        <position position="121"/>
    </location>
    <ligand>
        <name>S-adenosyl-L-methionine</name>
        <dbReference type="ChEBI" id="CHEBI:59789"/>
    </ligand>
</feature>
<dbReference type="GO" id="GO:0005737">
    <property type="term" value="C:cytoplasm"/>
    <property type="evidence" value="ECO:0007669"/>
    <property type="project" value="UniProtKB-SubCell"/>
</dbReference>
<dbReference type="InterPro" id="IPR029028">
    <property type="entry name" value="Alpha/beta_knot_MTases"/>
</dbReference>
<comment type="subcellular location">
    <subcellularLocation>
        <location evidence="6">Cytoplasm</location>
    </subcellularLocation>
</comment>
<dbReference type="PIRSF" id="PIRSF029256">
    <property type="entry name" value="SpoU_TrmH_prd"/>
    <property type="match status" value="1"/>
</dbReference>
<dbReference type="GO" id="GO:0003723">
    <property type="term" value="F:RNA binding"/>
    <property type="evidence" value="ECO:0007669"/>
    <property type="project" value="InterPro"/>
</dbReference>
<dbReference type="SUPFAM" id="SSF75217">
    <property type="entry name" value="alpha/beta knot"/>
    <property type="match status" value="1"/>
</dbReference>
<evidence type="ECO:0000256" key="4">
    <source>
        <dbReference type="ARBA" id="ARBA00022691"/>
    </source>
</evidence>
<evidence type="ECO:0000256" key="7">
    <source>
        <dbReference type="PIRSR" id="PIRSR029256-1"/>
    </source>
</evidence>
<dbReference type="Pfam" id="PF00588">
    <property type="entry name" value="SpoU_methylase"/>
    <property type="match status" value="1"/>
</dbReference>
<dbReference type="CDD" id="cd18094">
    <property type="entry name" value="SpoU-like_TrmL"/>
    <property type="match status" value="1"/>
</dbReference>
<dbReference type="Proteomes" id="UP000557204">
    <property type="component" value="Unassembled WGS sequence"/>
</dbReference>
<comment type="catalytic activity">
    <reaction evidence="6">
        <text>5-carboxymethylaminomethyluridine(34) in tRNA(Leu) + S-adenosyl-L-methionine = 5-carboxymethylaminomethyl-2'-O-methyluridine(34) in tRNA(Leu) + S-adenosyl-L-homocysteine + H(+)</text>
        <dbReference type="Rhea" id="RHEA:43088"/>
        <dbReference type="Rhea" id="RHEA-COMP:10333"/>
        <dbReference type="Rhea" id="RHEA-COMP:10334"/>
        <dbReference type="ChEBI" id="CHEBI:15378"/>
        <dbReference type="ChEBI" id="CHEBI:57856"/>
        <dbReference type="ChEBI" id="CHEBI:59789"/>
        <dbReference type="ChEBI" id="CHEBI:74508"/>
        <dbReference type="ChEBI" id="CHEBI:74511"/>
        <dbReference type="EC" id="2.1.1.207"/>
    </reaction>
</comment>
<keyword evidence="4 6" id="KW-0949">S-adenosyl-L-methionine</keyword>
<comment type="similarity">
    <text evidence="6">Belongs to the class IV-like SAM-binding methyltransferase superfamily. RNA methyltransferase TrmH family. TrmL subfamily.</text>
</comment>
<dbReference type="InterPro" id="IPR001537">
    <property type="entry name" value="SpoU_MeTrfase"/>
</dbReference>
<keyword evidence="1 6" id="KW-0963">Cytoplasm</keyword>